<dbReference type="EMBL" id="ABEU02000024">
    <property type="protein sequence ID" value="PNR28463.1"/>
    <property type="molecule type" value="Genomic_DNA"/>
</dbReference>
<sequence length="50" mass="5817">MFLVGIRSLGFFKEASDGDGLCWNLPSEQEVWLFPCIPLLESLKLWVFHF</sequence>
<dbReference type="Gramene" id="Pp3c24_14030V3.2">
    <property type="protein sequence ID" value="PAC:32910433.CDS.1"/>
    <property type="gene ID" value="Pp3c24_14030"/>
</dbReference>
<name>A0A2K1IGR0_PHYPA</name>
<dbReference type="InParanoid" id="A0A2K1IGR0"/>
<dbReference type="EnsemblPlants" id="Pp3c24_14030V3.2">
    <property type="protein sequence ID" value="PAC:32910433.CDS.1"/>
    <property type="gene ID" value="Pp3c24_14030"/>
</dbReference>
<dbReference type="EnsemblPlants" id="Pp3c24_14030V3.1">
    <property type="protein sequence ID" value="PAC:32910432.CDS.1"/>
    <property type="gene ID" value="Pp3c24_14030"/>
</dbReference>
<gene>
    <name evidence="1" type="ORF">PHYPA_029055</name>
</gene>
<dbReference type="AlphaFoldDB" id="A0A2K1IGR0"/>
<evidence type="ECO:0000313" key="1">
    <source>
        <dbReference type="EMBL" id="PNR28463.1"/>
    </source>
</evidence>
<organism evidence="1">
    <name type="scientific">Physcomitrium patens</name>
    <name type="common">Spreading-leaved earth moss</name>
    <name type="synonym">Physcomitrella patens</name>
    <dbReference type="NCBI Taxonomy" id="3218"/>
    <lineage>
        <taxon>Eukaryota</taxon>
        <taxon>Viridiplantae</taxon>
        <taxon>Streptophyta</taxon>
        <taxon>Embryophyta</taxon>
        <taxon>Bryophyta</taxon>
        <taxon>Bryophytina</taxon>
        <taxon>Bryopsida</taxon>
        <taxon>Funariidae</taxon>
        <taxon>Funariales</taxon>
        <taxon>Funariaceae</taxon>
        <taxon>Physcomitrium</taxon>
    </lineage>
</organism>
<dbReference type="PaxDb" id="3218-PP1S403_28V6.1"/>
<evidence type="ECO:0000313" key="3">
    <source>
        <dbReference type="Proteomes" id="UP000006727"/>
    </source>
</evidence>
<protein>
    <submittedName>
        <fullName evidence="1 2">Uncharacterized protein</fullName>
    </submittedName>
</protein>
<evidence type="ECO:0000313" key="2">
    <source>
        <dbReference type="EnsemblPlants" id="PAC:32910432.CDS.1"/>
    </source>
</evidence>
<dbReference type="Proteomes" id="UP000006727">
    <property type="component" value="Chromosome 24"/>
</dbReference>
<accession>A0A2K1IGR0</accession>
<dbReference type="Gramene" id="Pp3c24_14030V3.1">
    <property type="protein sequence ID" value="PAC:32910432.CDS.1"/>
    <property type="gene ID" value="Pp3c24_14030"/>
</dbReference>
<keyword evidence="3" id="KW-1185">Reference proteome</keyword>
<proteinExistence type="predicted"/>
<reference evidence="1 3" key="2">
    <citation type="journal article" date="2018" name="Plant J.">
        <title>The Physcomitrella patens chromosome-scale assembly reveals moss genome structure and evolution.</title>
        <authorList>
            <person name="Lang D."/>
            <person name="Ullrich K.K."/>
            <person name="Murat F."/>
            <person name="Fuchs J."/>
            <person name="Jenkins J."/>
            <person name="Haas F.B."/>
            <person name="Piednoel M."/>
            <person name="Gundlach H."/>
            <person name="Van Bel M."/>
            <person name="Meyberg R."/>
            <person name="Vives C."/>
            <person name="Morata J."/>
            <person name="Symeonidi A."/>
            <person name="Hiss M."/>
            <person name="Muchero W."/>
            <person name="Kamisugi Y."/>
            <person name="Saleh O."/>
            <person name="Blanc G."/>
            <person name="Decker E.L."/>
            <person name="van Gessel N."/>
            <person name="Grimwood J."/>
            <person name="Hayes R.D."/>
            <person name="Graham S.W."/>
            <person name="Gunter L.E."/>
            <person name="McDaniel S.F."/>
            <person name="Hoernstein S.N.W."/>
            <person name="Larsson A."/>
            <person name="Li F.W."/>
            <person name="Perroud P.F."/>
            <person name="Phillips J."/>
            <person name="Ranjan P."/>
            <person name="Rokshar D.S."/>
            <person name="Rothfels C.J."/>
            <person name="Schneider L."/>
            <person name="Shu S."/>
            <person name="Stevenson D.W."/>
            <person name="Thummler F."/>
            <person name="Tillich M."/>
            <person name="Villarreal Aguilar J.C."/>
            <person name="Widiez T."/>
            <person name="Wong G.K."/>
            <person name="Wymore A."/>
            <person name="Zhang Y."/>
            <person name="Zimmer A.D."/>
            <person name="Quatrano R.S."/>
            <person name="Mayer K.F.X."/>
            <person name="Goodstein D."/>
            <person name="Casacuberta J.M."/>
            <person name="Vandepoele K."/>
            <person name="Reski R."/>
            <person name="Cuming A.C."/>
            <person name="Tuskan G.A."/>
            <person name="Maumus F."/>
            <person name="Salse J."/>
            <person name="Schmutz J."/>
            <person name="Rensing S.A."/>
        </authorList>
    </citation>
    <scope>NUCLEOTIDE SEQUENCE [LARGE SCALE GENOMIC DNA]</scope>
    <source>
        <strain evidence="2 3">cv. Gransden 2004</strain>
    </source>
</reference>
<reference evidence="1 3" key="1">
    <citation type="journal article" date="2008" name="Science">
        <title>The Physcomitrella genome reveals evolutionary insights into the conquest of land by plants.</title>
        <authorList>
            <person name="Rensing S."/>
            <person name="Lang D."/>
            <person name="Zimmer A."/>
            <person name="Terry A."/>
            <person name="Salamov A."/>
            <person name="Shapiro H."/>
            <person name="Nishiyama T."/>
            <person name="Perroud P.-F."/>
            <person name="Lindquist E."/>
            <person name="Kamisugi Y."/>
            <person name="Tanahashi T."/>
            <person name="Sakakibara K."/>
            <person name="Fujita T."/>
            <person name="Oishi K."/>
            <person name="Shin-I T."/>
            <person name="Kuroki Y."/>
            <person name="Toyoda A."/>
            <person name="Suzuki Y."/>
            <person name="Hashimoto A."/>
            <person name="Yamaguchi K."/>
            <person name="Sugano A."/>
            <person name="Kohara Y."/>
            <person name="Fujiyama A."/>
            <person name="Anterola A."/>
            <person name="Aoki S."/>
            <person name="Ashton N."/>
            <person name="Barbazuk W.B."/>
            <person name="Barker E."/>
            <person name="Bennetzen J."/>
            <person name="Bezanilla M."/>
            <person name="Blankenship R."/>
            <person name="Cho S.H."/>
            <person name="Dutcher S."/>
            <person name="Estelle M."/>
            <person name="Fawcett J.A."/>
            <person name="Gundlach H."/>
            <person name="Hanada K."/>
            <person name="Heyl A."/>
            <person name="Hicks K.A."/>
            <person name="Hugh J."/>
            <person name="Lohr M."/>
            <person name="Mayer K."/>
            <person name="Melkozernov A."/>
            <person name="Murata T."/>
            <person name="Nelson D."/>
            <person name="Pils B."/>
            <person name="Prigge M."/>
            <person name="Reiss B."/>
            <person name="Renner T."/>
            <person name="Rombauts S."/>
            <person name="Rushton P."/>
            <person name="Sanderfoot A."/>
            <person name="Schween G."/>
            <person name="Shiu S.-H."/>
            <person name="Stueber K."/>
            <person name="Theodoulou F.L."/>
            <person name="Tu H."/>
            <person name="Van de Peer Y."/>
            <person name="Verrier P.J."/>
            <person name="Waters E."/>
            <person name="Wood A."/>
            <person name="Yang L."/>
            <person name="Cove D."/>
            <person name="Cuming A."/>
            <person name="Hasebe M."/>
            <person name="Lucas S."/>
            <person name="Mishler D.B."/>
            <person name="Reski R."/>
            <person name="Grigoriev I."/>
            <person name="Quatrano R.S."/>
            <person name="Boore J.L."/>
        </authorList>
    </citation>
    <scope>NUCLEOTIDE SEQUENCE [LARGE SCALE GENOMIC DNA]</scope>
    <source>
        <strain evidence="2 3">cv. Gransden 2004</strain>
    </source>
</reference>
<reference evidence="2" key="3">
    <citation type="submission" date="2020-12" db="UniProtKB">
        <authorList>
            <consortium name="EnsemblPlants"/>
        </authorList>
    </citation>
    <scope>IDENTIFICATION</scope>
</reference>